<evidence type="ECO:0000256" key="1">
    <source>
        <dbReference type="SAM" id="MobiDB-lite"/>
    </source>
</evidence>
<feature type="compositionally biased region" description="Acidic residues" evidence="1">
    <location>
        <begin position="113"/>
        <end position="122"/>
    </location>
</feature>
<dbReference type="EMBL" id="MTKT01002492">
    <property type="protein sequence ID" value="OWM78896.1"/>
    <property type="molecule type" value="Genomic_DNA"/>
</dbReference>
<reference evidence="3" key="1">
    <citation type="journal article" date="2017" name="Plant J.">
        <title>The pomegranate (Punica granatum L.) genome and the genomics of punicalagin biosynthesis.</title>
        <authorList>
            <person name="Qin G."/>
            <person name="Xu C."/>
            <person name="Ming R."/>
            <person name="Tang H."/>
            <person name="Guyot R."/>
            <person name="Kramer E.M."/>
            <person name="Hu Y."/>
            <person name="Yi X."/>
            <person name="Qi Y."/>
            <person name="Xu X."/>
            <person name="Gao Z."/>
            <person name="Pan H."/>
            <person name="Jian J."/>
            <person name="Tian Y."/>
            <person name="Yue Z."/>
            <person name="Xu Y."/>
        </authorList>
    </citation>
    <scope>NUCLEOTIDE SEQUENCE [LARGE SCALE GENOMIC DNA]</scope>
    <source>
        <strain evidence="3">cv. Dabenzi</strain>
    </source>
</reference>
<feature type="region of interest" description="Disordered" evidence="1">
    <location>
        <begin position="66"/>
        <end position="96"/>
    </location>
</feature>
<dbReference type="Proteomes" id="UP000197138">
    <property type="component" value="Unassembled WGS sequence"/>
</dbReference>
<organism evidence="2 3">
    <name type="scientific">Punica granatum</name>
    <name type="common">Pomegranate</name>
    <dbReference type="NCBI Taxonomy" id="22663"/>
    <lineage>
        <taxon>Eukaryota</taxon>
        <taxon>Viridiplantae</taxon>
        <taxon>Streptophyta</taxon>
        <taxon>Embryophyta</taxon>
        <taxon>Tracheophyta</taxon>
        <taxon>Spermatophyta</taxon>
        <taxon>Magnoliopsida</taxon>
        <taxon>eudicotyledons</taxon>
        <taxon>Gunneridae</taxon>
        <taxon>Pentapetalae</taxon>
        <taxon>rosids</taxon>
        <taxon>malvids</taxon>
        <taxon>Myrtales</taxon>
        <taxon>Lythraceae</taxon>
        <taxon>Punica</taxon>
    </lineage>
</organism>
<evidence type="ECO:0000313" key="2">
    <source>
        <dbReference type="EMBL" id="OWM78896.1"/>
    </source>
</evidence>
<proteinExistence type="predicted"/>
<dbReference type="AlphaFoldDB" id="A0A218X2G5"/>
<gene>
    <name evidence="2" type="ORF">CDL15_Pgr003067</name>
</gene>
<feature type="compositionally biased region" description="Basic and acidic residues" evidence="1">
    <location>
        <begin position="127"/>
        <end position="146"/>
    </location>
</feature>
<name>A0A218X2G5_PUNGR</name>
<evidence type="ECO:0000313" key="3">
    <source>
        <dbReference type="Proteomes" id="UP000197138"/>
    </source>
</evidence>
<feature type="region of interest" description="Disordered" evidence="1">
    <location>
        <begin position="110"/>
        <end position="146"/>
    </location>
</feature>
<feature type="compositionally biased region" description="Low complexity" evidence="1">
    <location>
        <begin position="79"/>
        <end position="89"/>
    </location>
</feature>
<comment type="caution">
    <text evidence="2">The sequence shown here is derived from an EMBL/GenBank/DDBJ whole genome shotgun (WGS) entry which is preliminary data.</text>
</comment>
<protein>
    <submittedName>
        <fullName evidence="2">Uncharacterized protein</fullName>
    </submittedName>
</protein>
<sequence>MEWLSRDEDDIDLRRVLGLGTVTAFGVRAEIACLSPLQLLCDRCSSSKRFYDVDAHFCVKHRGLSSQITAERSRDNEPENAPAELELPASSDTINRSNIEDGMKELFTVEKLSDDDDDDDDVNASQDELKLSDIDTDPKERKPLREKDTALFKAIVSAP</sequence>
<accession>A0A218X2G5</accession>